<dbReference type="PANTHER" id="PTHR48107">
    <property type="entry name" value="NADPH-DEPENDENT ALDEHYDE REDUCTASE-LIKE PROTEIN, CHLOROPLASTIC-RELATED"/>
    <property type="match status" value="1"/>
</dbReference>
<dbReference type="HOGENOM" id="CLU_010194_1_3_1"/>
<dbReference type="InterPro" id="IPR002347">
    <property type="entry name" value="SDR_fam"/>
</dbReference>
<organism evidence="5 6">
    <name type="scientific">Rhinocladiella mackenziei CBS 650.93</name>
    <dbReference type="NCBI Taxonomy" id="1442369"/>
    <lineage>
        <taxon>Eukaryota</taxon>
        <taxon>Fungi</taxon>
        <taxon>Dikarya</taxon>
        <taxon>Ascomycota</taxon>
        <taxon>Pezizomycotina</taxon>
        <taxon>Eurotiomycetes</taxon>
        <taxon>Chaetothyriomycetidae</taxon>
        <taxon>Chaetothyriales</taxon>
        <taxon>Herpotrichiellaceae</taxon>
        <taxon>Rhinocladiella</taxon>
    </lineage>
</organism>
<sequence length="259" mass="27382">MSRDLLAQTLEGKVAIVTGSSRGLGADMAMDMARRGAKVVVTYISPSSEEKAAKLVSDIKALPNNASAIHVRADLGDITSPAHIVKSTTSAFGPDIHILVNNAALQVTKSLSEIATEDYERLYNVNIRGAIFMTQAVLPHLRPQSRIINISSVGGRAGFASLSLYTSSKAALEGFTRSWAAELGGDGTTVNAVAPGPVQSEMLNTIPTEIVEMQKANTPVGKRVGESIEVARVVSWLASNEASWVSGQVINVSGGWTMY</sequence>
<comment type="similarity">
    <text evidence="1">Belongs to the short-chain dehydrogenases/reductases (SDR) family.</text>
</comment>
<dbReference type="OrthoDB" id="47007at2759"/>
<evidence type="ECO:0000313" key="5">
    <source>
        <dbReference type="EMBL" id="KIX09927.1"/>
    </source>
</evidence>
<dbReference type="PRINTS" id="PR00081">
    <property type="entry name" value="GDHRDH"/>
</dbReference>
<feature type="domain" description="Ketoreductase" evidence="4">
    <location>
        <begin position="13"/>
        <end position="196"/>
    </location>
</feature>
<dbReference type="Proteomes" id="UP000053617">
    <property type="component" value="Unassembled WGS sequence"/>
</dbReference>
<dbReference type="Pfam" id="PF13561">
    <property type="entry name" value="adh_short_C2"/>
    <property type="match status" value="1"/>
</dbReference>
<name>A0A0D2G582_9EURO</name>
<dbReference type="STRING" id="1442369.A0A0D2G582"/>
<evidence type="ECO:0000259" key="4">
    <source>
        <dbReference type="SMART" id="SM00822"/>
    </source>
</evidence>
<dbReference type="PRINTS" id="PR00080">
    <property type="entry name" value="SDRFAMILY"/>
</dbReference>
<dbReference type="GeneID" id="25289079"/>
<gene>
    <name evidence="5" type="ORF">Z518_01008</name>
</gene>
<reference evidence="5 6" key="1">
    <citation type="submission" date="2015-01" db="EMBL/GenBank/DDBJ databases">
        <title>The Genome Sequence of Rhinocladiella mackenzie CBS 650.93.</title>
        <authorList>
            <consortium name="The Broad Institute Genomics Platform"/>
            <person name="Cuomo C."/>
            <person name="de Hoog S."/>
            <person name="Gorbushina A."/>
            <person name="Stielow B."/>
            <person name="Teixiera M."/>
            <person name="Abouelleil A."/>
            <person name="Chapman S.B."/>
            <person name="Priest M."/>
            <person name="Young S.K."/>
            <person name="Wortman J."/>
            <person name="Nusbaum C."/>
            <person name="Birren B."/>
        </authorList>
    </citation>
    <scope>NUCLEOTIDE SEQUENCE [LARGE SCALE GENOMIC DNA]</scope>
    <source>
        <strain evidence="5 6">CBS 650.93</strain>
    </source>
</reference>
<dbReference type="GO" id="GO:0016614">
    <property type="term" value="F:oxidoreductase activity, acting on CH-OH group of donors"/>
    <property type="evidence" value="ECO:0007669"/>
    <property type="project" value="UniProtKB-ARBA"/>
</dbReference>
<dbReference type="AlphaFoldDB" id="A0A0D2G582"/>
<dbReference type="FunFam" id="3.40.50.720:FF:000374">
    <property type="entry name" value="3-oxoacyl-(Acyl-carrier-protein) reductase"/>
    <property type="match status" value="1"/>
</dbReference>
<dbReference type="EMBL" id="KN847475">
    <property type="protein sequence ID" value="KIX09927.1"/>
    <property type="molecule type" value="Genomic_DNA"/>
</dbReference>
<protein>
    <submittedName>
        <fullName evidence="5">Rhinocladiella mackenziei CBS 650.93 unplaced genomic scaffold supercont1.1, whole genome shotgun sequence</fullName>
    </submittedName>
</protein>
<dbReference type="RefSeq" id="XP_013277063.1">
    <property type="nucleotide sequence ID" value="XM_013421609.1"/>
</dbReference>
<accession>A0A0D2G582</accession>
<dbReference type="InterPro" id="IPR020904">
    <property type="entry name" value="Sc_DH/Rdtase_CS"/>
</dbReference>
<evidence type="ECO:0000313" key="6">
    <source>
        <dbReference type="Proteomes" id="UP000053617"/>
    </source>
</evidence>
<dbReference type="SUPFAM" id="SSF51735">
    <property type="entry name" value="NAD(P)-binding Rossmann-fold domains"/>
    <property type="match status" value="1"/>
</dbReference>
<dbReference type="PANTHER" id="PTHR48107:SF7">
    <property type="entry name" value="RE15974P"/>
    <property type="match status" value="1"/>
</dbReference>
<dbReference type="VEuPathDB" id="FungiDB:Z518_01008"/>
<evidence type="ECO:0000256" key="2">
    <source>
        <dbReference type="ARBA" id="ARBA00022857"/>
    </source>
</evidence>
<dbReference type="PROSITE" id="PS00061">
    <property type="entry name" value="ADH_SHORT"/>
    <property type="match status" value="1"/>
</dbReference>
<dbReference type="Gene3D" id="3.40.50.720">
    <property type="entry name" value="NAD(P)-binding Rossmann-like Domain"/>
    <property type="match status" value="1"/>
</dbReference>
<evidence type="ECO:0000256" key="1">
    <source>
        <dbReference type="ARBA" id="ARBA00006484"/>
    </source>
</evidence>
<proteinExistence type="inferred from homology"/>
<dbReference type="SMART" id="SM00822">
    <property type="entry name" value="PKS_KR"/>
    <property type="match status" value="1"/>
</dbReference>
<dbReference type="InterPro" id="IPR057326">
    <property type="entry name" value="KR_dom"/>
</dbReference>
<keyword evidence="3" id="KW-0560">Oxidoreductase</keyword>
<evidence type="ECO:0000256" key="3">
    <source>
        <dbReference type="ARBA" id="ARBA00023002"/>
    </source>
</evidence>
<keyword evidence="2" id="KW-0521">NADP</keyword>
<keyword evidence="6" id="KW-1185">Reference proteome</keyword>
<dbReference type="InterPro" id="IPR036291">
    <property type="entry name" value="NAD(P)-bd_dom_sf"/>
</dbReference>